<dbReference type="RefSeq" id="WP_014003499.1">
    <property type="nucleotide sequence ID" value="NZ_CP005986.1"/>
</dbReference>
<dbReference type="eggNOG" id="COG1502">
    <property type="taxonomic scope" value="Bacteria"/>
</dbReference>
<organism evidence="2 3">
    <name type="scientific">Acidithiobacillus caldus (strain ATCC 51756 / DSM 8584 / KU)</name>
    <dbReference type="NCBI Taxonomy" id="637389"/>
    <lineage>
        <taxon>Bacteria</taxon>
        <taxon>Pseudomonadati</taxon>
        <taxon>Pseudomonadota</taxon>
        <taxon>Acidithiobacillia</taxon>
        <taxon>Acidithiobacillales</taxon>
        <taxon>Acidithiobacillaceae</taxon>
        <taxon>Acidithiobacillus</taxon>
    </lineage>
</organism>
<evidence type="ECO:0000313" key="3">
    <source>
        <dbReference type="Proteomes" id="UP000005522"/>
    </source>
</evidence>
<dbReference type="SMART" id="SM00155">
    <property type="entry name" value="PLDc"/>
    <property type="match status" value="2"/>
</dbReference>
<dbReference type="CDD" id="cd09110">
    <property type="entry name" value="PLDc_CLS_1"/>
    <property type="match status" value="1"/>
</dbReference>
<keyword evidence="2" id="KW-0808">Transferase</keyword>
<proteinExistence type="predicted"/>
<evidence type="ECO:0000259" key="1">
    <source>
        <dbReference type="PROSITE" id="PS50035"/>
    </source>
</evidence>
<dbReference type="KEGG" id="acz:Acaty_c2436"/>
<dbReference type="GeneID" id="92932502"/>
<dbReference type="Gene3D" id="3.30.870.10">
    <property type="entry name" value="Endonuclease Chain A"/>
    <property type="match status" value="2"/>
</dbReference>
<dbReference type="PANTHER" id="PTHR21248">
    <property type="entry name" value="CARDIOLIPIN SYNTHASE"/>
    <property type="match status" value="1"/>
</dbReference>
<protein>
    <submittedName>
        <fullName evidence="2">Cardiolipin synthetase</fullName>
        <ecNumber evidence="2">2.7.8.-</ecNumber>
    </submittedName>
</protein>
<dbReference type="EMBL" id="CP005986">
    <property type="protein sequence ID" value="AIA56280.1"/>
    <property type="molecule type" value="Genomic_DNA"/>
</dbReference>
<dbReference type="GO" id="GO:0008808">
    <property type="term" value="F:cardiolipin synthase activity"/>
    <property type="evidence" value="ECO:0007669"/>
    <property type="project" value="TreeGrafter"/>
</dbReference>
<dbReference type="GO" id="GO:0016020">
    <property type="term" value="C:membrane"/>
    <property type="evidence" value="ECO:0007669"/>
    <property type="project" value="TreeGrafter"/>
</dbReference>
<gene>
    <name evidence="2" type="ORF">Acaty_c2436</name>
</gene>
<sequence>MSKHLPRPHRLWPLPPWLALSDLVLLTEMEHIANWLEQTLARARHEILLENYIFQAGVWPERIFRILVRQARAGVRVHLTLDALGSREFPTRWVRELEAAGAVLHWYHRLSLRGLEGRLRRTHRRLVLVDGYCLAVGGFALSDAWLSGHPGGRPYRDVLLAGMGAIAERGRALFATGLHPDLGQAENSSPAKSGSWGEARLLAGNPPRRMNVRRRYMAAFKGARQSLWIATPYFNPDPRVLSLLYGAVRRGVDVRVLLAGRITDHPLLRFGIQAYYQKLLRHGIRVYEYEGSFLHGKYVQVDGRWASVGSANLDFLSLWFNRELNMELRGAVPNLLLRTLFLREFARAHEIVADRWARRPWWRRPLEGILARIDGWVQARAMGARRY</sequence>
<evidence type="ECO:0000313" key="2">
    <source>
        <dbReference type="EMBL" id="AIA56280.1"/>
    </source>
</evidence>
<dbReference type="Pfam" id="PF13091">
    <property type="entry name" value="PLDc_2"/>
    <property type="match status" value="1"/>
</dbReference>
<dbReference type="InterPro" id="IPR001736">
    <property type="entry name" value="PLipase_D/transphosphatidylase"/>
</dbReference>
<reference evidence="2 3" key="1">
    <citation type="journal article" date="2009" name="J. Bacteriol.">
        <title>Draft genome sequence of the extremely acidophilic bacterium Acidithiobacillus caldus ATCC 51756 reveals metabolic versatility in the genus Acidithiobacillus.</title>
        <authorList>
            <person name="Valdes J."/>
            <person name="Quatrini R."/>
            <person name="Hallberg K."/>
            <person name="Dopson M."/>
            <person name="Valenzuela P.D."/>
            <person name="Holmes D.S."/>
        </authorList>
    </citation>
    <scope>NUCLEOTIDE SEQUENCE [LARGE SCALE GENOMIC DNA]</scope>
    <source>
        <strain evidence="3">ATCC 51756 / DSM 8584 / KU</strain>
    </source>
</reference>
<dbReference type="HOGENOM" id="CLU_038053_0_1_6"/>
<dbReference type="GO" id="GO:0032049">
    <property type="term" value="P:cardiolipin biosynthetic process"/>
    <property type="evidence" value="ECO:0007669"/>
    <property type="project" value="UniProtKB-ARBA"/>
</dbReference>
<name>A0A059ZXQ0_ACICK</name>
<dbReference type="PANTHER" id="PTHR21248:SF23">
    <property type="entry name" value="CARDIOLIPIN SYNTHASE B"/>
    <property type="match status" value="1"/>
</dbReference>
<dbReference type="EC" id="2.7.8.-" evidence="2"/>
<dbReference type="InterPro" id="IPR025202">
    <property type="entry name" value="PLD-like_dom"/>
</dbReference>
<feature type="domain" description="PLD phosphodiesterase" evidence="1">
    <location>
        <begin position="290"/>
        <end position="317"/>
    </location>
</feature>
<dbReference type="Proteomes" id="UP000005522">
    <property type="component" value="Chromosome"/>
</dbReference>
<dbReference type="SUPFAM" id="SSF56024">
    <property type="entry name" value="Phospholipase D/nuclease"/>
    <property type="match status" value="2"/>
</dbReference>
<dbReference type="PROSITE" id="PS50035">
    <property type="entry name" value="PLD"/>
    <property type="match status" value="1"/>
</dbReference>
<dbReference type="AlphaFoldDB" id="A0A059ZXQ0"/>
<accession>A0A059ZXQ0</accession>
<dbReference type="CDD" id="cd09159">
    <property type="entry name" value="PLDc_ybhO_like_2"/>
    <property type="match status" value="1"/>
</dbReference>